<feature type="transmembrane region" description="Helical" evidence="8">
    <location>
        <begin position="272"/>
        <end position="293"/>
    </location>
</feature>
<keyword evidence="5 8" id="KW-0812">Transmembrane</keyword>
<feature type="transmembrane region" description="Helical" evidence="8">
    <location>
        <begin position="136"/>
        <end position="159"/>
    </location>
</feature>
<keyword evidence="6 8" id="KW-1133">Transmembrane helix</keyword>
<proteinExistence type="inferred from homology"/>
<dbReference type="EMBL" id="MCFC01000041">
    <property type="protein sequence ID" value="ORY27077.1"/>
    <property type="molecule type" value="Genomic_DNA"/>
</dbReference>
<dbReference type="InterPro" id="IPR038665">
    <property type="entry name" value="Voltage-dep_anion_channel_sf"/>
</dbReference>
<comment type="subcellular location">
    <subcellularLocation>
        <location evidence="1">Cell membrane</location>
        <topology evidence="1">Multi-pass membrane protein</topology>
    </subcellularLocation>
</comment>
<keyword evidence="4" id="KW-1003">Cell membrane</keyword>
<dbReference type="PANTHER" id="PTHR31686:SF1">
    <property type="entry name" value="SULFITE EFFLUX PUMP SSU1"/>
    <property type="match status" value="1"/>
</dbReference>
<keyword evidence="10" id="KW-1185">Reference proteome</keyword>
<feature type="transmembrane region" description="Helical" evidence="8">
    <location>
        <begin position="202"/>
        <end position="226"/>
    </location>
</feature>
<evidence type="ECO:0000256" key="8">
    <source>
        <dbReference type="SAM" id="Phobius"/>
    </source>
</evidence>
<evidence type="ECO:0000256" key="6">
    <source>
        <dbReference type="ARBA" id="ARBA00022989"/>
    </source>
</evidence>
<name>A0A1Y2AXY1_9TREE</name>
<evidence type="ECO:0000256" key="1">
    <source>
        <dbReference type="ARBA" id="ARBA00004651"/>
    </source>
</evidence>
<evidence type="ECO:0000313" key="9">
    <source>
        <dbReference type="EMBL" id="ORY27077.1"/>
    </source>
</evidence>
<feature type="transmembrane region" description="Helical" evidence="8">
    <location>
        <begin position="238"/>
        <end position="260"/>
    </location>
</feature>
<feature type="transmembrane region" description="Helical" evidence="8">
    <location>
        <begin position="94"/>
        <end position="115"/>
    </location>
</feature>
<accession>A0A1Y2AXY1</accession>
<dbReference type="InParanoid" id="A0A1Y2AXY1"/>
<keyword evidence="3" id="KW-0813">Transport</keyword>
<feature type="transmembrane region" description="Helical" evidence="8">
    <location>
        <begin position="59"/>
        <end position="82"/>
    </location>
</feature>
<dbReference type="GO" id="GO:0005886">
    <property type="term" value="C:plasma membrane"/>
    <property type="evidence" value="ECO:0007669"/>
    <property type="project" value="UniProtKB-SubCell"/>
</dbReference>
<organism evidence="9 10">
    <name type="scientific">Naematelia encephala</name>
    <dbReference type="NCBI Taxonomy" id="71784"/>
    <lineage>
        <taxon>Eukaryota</taxon>
        <taxon>Fungi</taxon>
        <taxon>Dikarya</taxon>
        <taxon>Basidiomycota</taxon>
        <taxon>Agaricomycotina</taxon>
        <taxon>Tremellomycetes</taxon>
        <taxon>Tremellales</taxon>
        <taxon>Naemateliaceae</taxon>
        <taxon>Naematelia</taxon>
    </lineage>
</organism>
<dbReference type="GO" id="GO:0000319">
    <property type="term" value="F:sulfite transmembrane transporter activity"/>
    <property type="evidence" value="ECO:0007669"/>
    <property type="project" value="TreeGrafter"/>
</dbReference>
<gene>
    <name evidence="9" type="ORF">BCR39DRAFT_539122</name>
</gene>
<dbReference type="Proteomes" id="UP000193986">
    <property type="component" value="Unassembled WGS sequence"/>
</dbReference>
<protein>
    <submittedName>
        <fullName evidence="9">Voltage-dependent anion channel-domain-containing protein</fullName>
    </submittedName>
</protein>
<dbReference type="Gene3D" id="1.50.10.150">
    <property type="entry name" value="Voltage-dependent anion channel"/>
    <property type="match status" value="1"/>
</dbReference>
<comment type="caution">
    <text evidence="9">The sequence shown here is derived from an EMBL/GenBank/DDBJ whole genome shotgun (WGS) entry which is preliminary data.</text>
</comment>
<dbReference type="InterPro" id="IPR051629">
    <property type="entry name" value="Sulfite_efflux_TDT"/>
</dbReference>
<keyword evidence="7 8" id="KW-0472">Membrane</keyword>
<dbReference type="STRING" id="71784.A0A1Y2AXY1"/>
<feature type="transmembrane region" description="Helical" evidence="8">
    <location>
        <begin position="367"/>
        <end position="389"/>
    </location>
</feature>
<dbReference type="CDD" id="cd09318">
    <property type="entry name" value="TDT_SSU1"/>
    <property type="match status" value="1"/>
</dbReference>
<dbReference type="PANTHER" id="PTHR31686">
    <property type="match status" value="1"/>
</dbReference>
<dbReference type="AlphaFoldDB" id="A0A1Y2AXY1"/>
<evidence type="ECO:0000256" key="7">
    <source>
        <dbReference type="ARBA" id="ARBA00023136"/>
    </source>
</evidence>
<evidence type="ECO:0000313" key="10">
    <source>
        <dbReference type="Proteomes" id="UP000193986"/>
    </source>
</evidence>
<dbReference type="FunFam" id="1.50.10.150:FF:000004">
    <property type="entry name" value="Malic acid transporter"/>
    <property type="match status" value="1"/>
</dbReference>
<reference evidence="9 10" key="1">
    <citation type="submission" date="2016-07" db="EMBL/GenBank/DDBJ databases">
        <title>Pervasive Adenine N6-methylation of Active Genes in Fungi.</title>
        <authorList>
            <consortium name="DOE Joint Genome Institute"/>
            <person name="Mondo S.J."/>
            <person name="Dannebaum R.O."/>
            <person name="Kuo R.C."/>
            <person name="Labutti K."/>
            <person name="Haridas S."/>
            <person name="Kuo A."/>
            <person name="Salamov A."/>
            <person name="Ahrendt S.R."/>
            <person name="Lipzen A."/>
            <person name="Sullivan W."/>
            <person name="Andreopoulos W.B."/>
            <person name="Clum A."/>
            <person name="Lindquist E."/>
            <person name="Daum C."/>
            <person name="Ramamoorthy G.K."/>
            <person name="Gryganskyi A."/>
            <person name="Culley D."/>
            <person name="Magnuson J.K."/>
            <person name="James T.Y."/>
            <person name="O'Malley M.A."/>
            <person name="Stajich J.E."/>
            <person name="Spatafora J.W."/>
            <person name="Visel A."/>
            <person name="Grigoriev I.V."/>
        </authorList>
    </citation>
    <scope>NUCLEOTIDE SEQUENCE [LARGE SCALE GENOMIC DNA]</scope>
    <source>
        <strain evidence="9 10">68-887.2</strain>
    </source>
</reference>
<evidence type="ECO:0000256" key="3">
    <source>
        <dbReference type="ARBA" id="ARBA00022448"/>
    </source>
</evidence>
<feature type="transmembrane region" description="Helical" evidence="8">
    <location>
        <begin position="171"/>
        <end position="190"/>
    </location>
</feature>
<feature type="transmembrane region" description="Helical" evidence="8">
    <location>
        <begin position="395"/>
        <end position="415"/>
    </location>
</feature>
<comment type="similarity">
    <text evidence="2">Belongs to the tellurite-resistance/dicarboxylate transporter (TDT) family.</text>
</comment>
<evidence type="ECO:0000256" key="2">
    <source>
        <dbReference type="ARBA" id="ARBA00008566"/>
    </source>
</evidence>
<dbReference type="FunCoup" id="A0A1Y2AXY1">
    <property type="interactions" value="44"/>
</dbReference>
<feature type="transmembrane region" description="Helical" evidence="8">
    <location>
        <begin position="324"/>
        <end position="346"/>
    </location>
</feature>
<evidence type="ECO:0000256" key="5">
    <source>
        <dbReference type="ARBA" id="ARBA00022692"/>
    </source>
</evidence>
<sequence>MSNALPPEPPDAAMGVLQLTTTQRSLTPTLNGSQSPHECKLSAPIVPLRRSFVSKLDHACLHLSPSFFSINMGTGITSILLYNLPYNAEWLRRLGIVVFVLNIVLFVSLVLGNVFRYVRWRGLFGTVTRHEVSSMFWGCLPMGFITIVNMIAFVCVPAWGWRWAQLALGLWWIDAIMSIGINLGMIFMMFTRQTHSAQTFSAVWLLPIVTSVVCAASGGIVASSLLPFSPALARSTILVSYVIWGTGVPIAMFITTLWLYRTIISGVPAPAALATMFLPLGPCGQGSFGIMVLGRVVRDLAYDHDLGIAAIGGDTESSLRLADAIYAGGLVTGLILWGLAMCWYILATAVIIDHWLSNRDFFFRQHFSVGLWALTFPIGVFATATTTLASELDSPAFRVIGTVLSIQVALHWIYVSVMTVWKVVDGTIFVAPEIADSVPERRWGRRDDPEEKV</sequence>
<dbReference type="OrthoDB" id="1099at2759"/>
<evidence type="ECO:0000256" key="4">
    <source>
        <dbReference type="ARBA" id="ARBA00022475"/>
    </source>
</evidence>
<dbReference type="InterPro" id="IPR004695">
    <property type="entry name" value="SLAC1/Mae1/Ssu1/TehA"/>
</dbReference>
<dbReference type="Pfam" id="PF03595">
    <property type="entry name" value="SLAC1"/>
    <property type="match status" value="1"/>
</dbReference>